<dbReference type="InterPro" id="IPR045384">
    <property type="entry name" value="DUF6527"/>
</dbReference>
<evidence type="ECO:0000313" key="1">
    <source>
        <dbReference type="EMBL" id="KUR69942.1"/>
    </source>
</evidence>
<dbReference type="AlphaFoldDB" id="A0A117USA9"/>
<dbReference type="Pfam" id="PF20137">
    <property type="entry name" value="BubE"/>
    <property type="match status" value="1"/>
</dbReference>
<dbReference type="EMBL" id="LLZS01000011">
    <property type="protein sequence ID" value="KUR69942.1"/>
    <property type="molecule type" value="Genomic_DNA"/>
</dbReference>
<evidence type="ECO:0000313" key="2">
    <source>
        <dbReference type="Proteomes" id="UP000058012"/>
    </source>
</evidence>
<proteinExistence type="predicted"/>
<reference evidence="1 2" key="1">
    <citation type="submission" date="2015-10" db="EMBL/GenBank/DDBJ databases">
        <title>Draft genome sequence of Novosphingobium fuchskuhlense DSM 25065 isolated from a surface water sample of the southwest basin of Lake Grosse Fuchskuhle.</title>
        <authorList>
            <person name="Ruckert C."/>
            <person name="Winkler A."/>
            <person name="Glaeser J."/>
            <person name="Grossart H.-P."/>
            <person name="Kalinowski J."/>
            <person name="Glaeser S."/>
        </authorList>
    </citation>
    <scope>NUCLEOTIDE SEQUENCE [LARGE SCALE GENOMIC DNA]</scope>
    <source>
        <strain evidence="1 2">FNE08-7</strain>
    </source>
</reference>
<dbReference type="Proteomes" id="UP000058012">
    <property type="component" value="Unassembled WGS sequence"/>
</dbReference>
<organism evidence="1 2">
    <name type="scientific">Novosphingobium fuchskuhlense</name>
    <dbReference type="NCBI Taxonomy" id="1117702"/>
    <lineage>
        <taxon>Bacteria</taxon>
        <taxon>Pseudomonadati</taxon>
        <taxon>Pseudomonadota</taxon>
        <taxon>Alphaproteobacteria</taxon>
        <taxon>Sphingomonadales</taxon>
        <taxon>Sphingomonadaceae</taxon>
        <taxon>Novosphingobium</taxon>
    </lineage>
</organism>
<accession>A0A117USA9</accession>
<comment type="caution">
    <text evidence="1">The sequence shown here is derived from an EMBL/GenBank/DDBJ whole genome shotgun (WGS) entry which is preliminary data.</text>
</comment>
<keyword evidence="2" id="KW-1185">Reference proteome</keyword>
<name>A0A117USA9_9SPHN</name>
<sequence length="153" mass="17320">MLEHAGDVAGVVRGRPRSVVIACPDGCGDTLVINLDPRAGKAWDLELRGGVTLYPSVWREDGCRSHFIVWRSRILWCDRFTQDNKEPEYESALEEAVTAALSYHQFRSGYDIATEIGEISWDVIRVLRILASDGRAEQGMADQRDHYRRGSKR</sequence>
<dbReference type="STRING" id="1117702.AQZ52_17735"/>
<gene>
    <name evidence="1" type="ORF">AQZ52_17735</name>
</gene>
<dbReference type="RefSeq" id="WP_067914356.1">
    <property type="nucleotide sequence ID" value="NZ_KQ954247.1"/>
</dbReference>
<protein>
    <submittedName>
        <fullName evidence="1">Uncharacterized protein</fullName>
    </submittedName>
</protein>